<dbReference type="GO" id="GO:0016491">
    <property type="term" value="F:oxidoreductase activity"/>
    <property type="evidence" value="ECO:0007669"/>
    <property type="project" value="InterPro"/>
</dbReference>
<name>A0A4R8S2N2_9MYCO</name>
<dbReference type="Proteomes" id="UP000295117">
    <property type="component" value="Unassembled WGS sequence"/>
</dbReference>
<dbReference type="PANTHER" id="PTHR39428">
    <property type="entry name" value="F420H(2)-DEPENDENT QUINONE REDUCTASE RV1261C"/>
    <property type="match status" value="1"/>
</dbReference>
<dbReference type="AlphaFoldDB" id="A0A4R8S2N2"/>
<evidence type="ECO:0000313" key="3">
    <source>
        <dbReference type="EMBL" id="TDZ83466.1"/>
    </source>
</evidence>
<dbReference type="GO" id="GO:0005886">
    <property type="term" value="C:plasma membrane"/>
    <property type="evidence" value="ECO:0007669"/>
    <property type="project" value="TreeGrafter"/>
</dbReference>
<proteinExistence type="inferred from homology"/>
<comment type="similarity">
    <text evidence="1">Belongs to the F420H(2)-dependent quinone reductase family.</text>
</comment>
<evidence type="ECO:0000256" key="2">
    <source>
        <dbReference type="ARBA" id="ARBA00049106"/>
    </source>
</evidence>
<dbReference type="PANTHER" id="PTHR39428:SF1">
    <property type="entry name" value="F420H(2)-DEPENDENT QUINONE REDUCTASE RV1261C"/>
    <property type="match status" value="1"/>
</dbReference>
<dbReference type="InterPro" id="IPR004378">
    <property type="entry name" value="F420H2_quin_Rdtase"/>
</dbReference>
<dbReference type="Gene3D" id="2.30.110.10">
    <property type="entry name" value="Electron Transport, Fmn-binding Protein, Chain A"/>
    <property type="match status" value="1"/>
</dbReference>
<evidence type="ECO:0000256" key="1">
    <source>
        <dbReference type="ARBA" id="ARBA00008710"/>
    </source>
</evidence>
<comment type="catalytic activity">
    <reaction evidence="2">
        <text>oxidized coenzyme F420-(gamma-L-Glu)(n) + a quinol + H(+) = reduced coenzyme F420-(gamma-L-Glu)(n) + a quinone</text>
        <dbReference type="Rhea" id="RHEA:39663"/>
        <dbReference type="Rhea" id="RHEA-COMP:12939"/>
        <dbReference type="Rhea" id="RHEA-COMP:14378"/>
        <dbReference type="ChEBI" id="CHEBI:15378"/>
        <dbReference type="ChEBI" id="CHEBI:24646"/>
        <dbReference type="ChEBI" id="CHEBI:132124"/>
        <dbReference type="ChEBI" id="CHEBI:133980"/>
        <dbReference type="ChEBI" id="CHEBI:139511"/>
    </reaction>
</comment>
<reference evidence="3 4" key="1">
    <citation type="journal article" date="2019" name="Sci. Rep.">
        <title>Extended insight into the Mycobacterium chelonae-abscessus complex through whole genome sequencing of Mycobacterium salmoniphilum outbreak and Mycobacterium salmoniphilum-like strains.</title>
        <authorList>
            <person name="Behra P.R.K."/>
            <person name="Das S."/>
            <person name="Pettersson B.M.F."/>
            <person name="Shirreff L."/>
            <person name="DuCote T."/>
            <person name="Jacobsson K.G."/>
            <person name="Ennis D.G."/>
            <person name="Kirsebom L.A."/>
        </authorList>
    </citation>
    <scope>NUCLEOTIDE SEQUENCE [LARGE SCALE GENOMIC DNA]</scope>
    <source>
        <strain evidence="3 4">DE 4585</strain>
    </source>
</reference>
<dbReference type="EMBL" id="PECH01000006">
    <property type="protein sequence ID" value="TDZ83466.1"/>
    <property type="molecule type" value="Genomic_DNA"/>
</dbReference>
<gene>
    <name evidence="3" type="ORF">DE4585_02264</name>
</gene>
<dbReference type="GO" id="GO:0070967">
    <property type="term" value="F:coenzyme F420 binding"/>
    <property type="evidence" value="ECO:0007669"/>
    <property type="project" value="TreeGrafter"/>
</dbReference>
<comment type="caution">
    <text evidence="3">The sequence shown here is derived from an EMBL/GenBank/DDBJ whole genome shotgun (WGS) entry which is preliminary data.</text>
</comment>
<sequence>MALLGTCTGEVDIDASAEAWQERGGLVGVIRRAVLSVGHHNLAAPIRRSSVIADRVLYRLAGGRWTITAVSRIPSLTLLVTNVRGEEVVVPLQYLMIDGAVYVVGTNWSRPNHPLWSSWLITRPACRANIGGSERVCMAELLRGVDRDVIWARILELSPYHADVERKAQRQPRVFKLSDSILSAN</sequence>
<evidence type="ECO:0000313" key="4">
    <source>
        <dbReference type="Proteomes" id="UP000295117"/>
    </source>
</evidence>
<organism evidence="3 4">
    <name type="scientific">Mycobacteroides salmoniphilum</name>
    <dbReference type="NCBI Taxonomy" id="404941"/>
    <lineage>
        <taxon>Bacteria</taxon>
        <taxon>Bacillati</taxon>
        <taxon>Actinomycetota</taxon>
        <taxon>Actinomycetes</taxon>
        <taxon>Mycobacteriales</taxon>
        <taxon>Mycobacteriaceae</taxon>
        <taxon>Mycobacteroides</taxon>
    </lineage>
</organism>
<protein>
    <submittedName>
        <fullName evidence="3">Uncharacterized protein</fullName>
    </submittedName>
</protein>
<dbReference type="Pfam" id="PF04075">
    <property type="entry name" value="F420H2_quin_red"/>
    <property type="match status" value="1"/>
</dbReference>
<accession>A0A4R8S2N2</accession>
<dbReference type="InterPro" id="IPR012349">
    <property type="entry name" value="Split_barrel_FMN-bd"/>
</dbReference>